<evidence type="ECO:0000256" key="1">
    <source>
        <dbReference type="SAM" id="Coils"/>
    </source>
</evidence>
<dbReference type="InterPro" id="IPR017895">
    <property type="entry name" value="HTH_IS408/IS1162_type"/>
</dbReference>
<accession>A0A7V4G7W0</accession>
<name>A0A7V4G7W0_9BACT</name>
<evidence type="ECO:0000259" key="3">
    <source>
        <dbReference type="PROSITE" id="PS50532"/>
    </source>
</evidence>
<proteinExistence type="predicted"/>
<evidence type="ECO:0000259" key="4">
    <source>
        <dbReference type="PROSITE" id="PS50994"/>
    </source>
</evidence>
<feature type="coiled-coil region" evidence="1">
    <location>
        <begin position="312"/>
        <end position="357"/>
    </location>
</feature>
<feature type="transmembrane region" description="Helical" evidence="2">
    <location>
        <begin position="488"/>
        <end position="505"/>
    </location>
</feature>
<feature type="domain" description="Integrase catalytic" evidence="4">
    <location>
        <begin position="137"/>
        <end position="292"/>
    </location>
</feature>
<keyword evidence="2" id="KW-0812">Transmembrane</keyword>
<dbReference type="GO" id="GO:0015074">
    <property type="term" value="P:DNA integration"/>
    <property type="evidence" value="ECO:0007669"/>
    <property type="project" value="InterPro"/>
</dbReference>
<protein>
    <submittedName>
        <fullName evidence="5">IS21 family transposase</fullName>
    </submittedName>
</protein>
<dbReference type="InterPro" id="IPR009057">
    <property type="entry name" value="Homeodomain-like_sf"/>
</dbReference>
<dbReference type="InterPro" id="IPR001584">
    <property type="entry name" value="Integrase_cat-core"/>
</dbReference>
<evidence type="ECO:0000313" key="5">
    <source>
        <dbReference type="EMBL" id="HGS04992.1"/>
    </source>
</evidence>
<feature type="transmembrane region" description="Helical" evidence="2">
    <location>
        <begin position="450"/>
        <end position="476"/>
    </location>
</feature>
<dbReference type="PROSITE" id="PS50532">
    <property type="entry name" value="HTH_IS408"/>
    <property type="match status" value="1"/>
</dbReference>
<dbReference type="PANTHER" id="PTHR35004:SF8">
    <property type="entry name" value="TRANSPOSASE RV3428C-RELATED"/>
    <property type="match status" value="1"/>
</dbReference>
<dbReference type="Gene3D" id="1.10.10.10">
    <property type="entry name" value="Winged helix-like DNA-binding domain superfamily/Winged helix DNA-binding domain"/>
    <property type="match status" value="1"/>
</dbReference>
<feature type="transmembrane region" description="Helical" evidence="2">
    <location>
        <begin position="536"/>
        <end position="554"/>
    </location>
</feature>
<sequence>MAAERLSMRKIFEVLRLAAAGHSNRVISQSVGVSHSTVRDYRARARAAGVSWPLDPVWTAAELERRLFPPPRPSNVARPLPDWAEVYEEMKARRRTQVTLQLLWVEYKEAHPDGLQYSQFCELYRRWVGTLDRALRQEHRAGERAFVDWAGQTVPIVDRATGEIRQAEIFVGVLGASNFTYAEAFWSQELPDWIHAHVHMFEYFGGVPELLVPDNLRVGVKEACYYEPDLNPTYHELATHYGTAVLPARVRKPRDKAKVEAGVLLVERWILARLRKHTFFSLAELNQEIRRLEAARHPVLRAKDVRQSFSAYQNLGTQYEAAAAEVKGLQERRIKSLEEEQRFLEETQEQLKIYAAEAWKAELLKRQTEVPLWRQLTGLGEELLSLPGRVSAYFHHLVGSGDLAAFIRRQAAPLVALLAFFLVLAALSHRLKARLQPAWQAWGQEVEERGLKTAVLIGDILLSHLFAVGLAGWLALGLWSLGLWEHTAARLFLLAVMVWAALRLGRPFINGVFAGENRGGILPLDEVTARFYRRHLRFLFTYTLAAGVFGLTAARRLGLSPGVSHLLTHLFQVGWLLWAWWLLRRRYLEPLLLELPGPAWLRRPGFFRLVRGLVLLILGLIVFTSLLGFQNLSAYLARGTALTVSTILLIWLLLQALKPLVRVVLHPERG</sequence>
<feature type="domain" description="HTH IS408-type" evidence="3">
    <location>
        <begin position="11"/>
        <end position="90"/>
    </location>
</feature>
<dbReference type="InterPro" id="IPR036388">
    <property type="entry name" value="WH-like_DNA-bd_sf"/>
</dbReference>
<evidence type="ECO:0000256" key="2">
    <source>
        <dbReference type="SAM" id="Phobius"/>
    </source>
</evidence>
<dbReference type="EMBL" id="DSXI01000265">
    <property type="protein sequence ID" value="HGS04992.1"/>
    <property type="molecule type" value="Genomic_DNA"/>
</dbReference>
<dbReference type="AlphaFoldDB" id="A0A7V4G7W0"/>
<comment type="caution">
    <text evidence="5">The sequence shown here is derived from an EMBL/GenBank/DDBJ whole genome shotgun (WGS) entry which is preliminary data.</text>
</comment>
<dbReference type="Pfam" id="PF13384">
    <property type="entry name" value="HTH_23"/>
    <property type="match status" value="1"/>
</dbReference>
<gene>
    <name evidence="5" type="ORF">ENT08_04525</name>
</gene>
<keyword evidence="2" id="KW-1133">Transmembrane helix</keyword>
<feature type="transmembrane region" description="Helical" evidence="2">
    <location>
        <begin position="411"/>
        <end position="429"/>
    </location>
</feature>
<dbReference type="PROSITE" id="PS50994">
    <property type="entry name" value="INTEGRASE"/>
    <property type="match status" value="1"/>
</dbReference>
<dbReference type="PANTHER" id="PTHR35004">
    <property type="entry name" value="TRANSPOSASE RV3428C-RELATED"/>
    <property type="match status" value="1"/>
</dbReference>
<feature type="transmembrane region" description="Helical" evidence="2">
    <location>
        <begin position="566"/>
        <end position="583"/>
    </location>
</feature>
<keyword evidence="1" id="KW-0175">Coiled coil</keyword>
<reference evidence="5" key="1">
    <citation type="journal article" date="2020" name="mSystems">
        <title>Genome- and Community-Level Interaction Insights into Carbon Utilization and Element Cycling Functions of Hydrothermarchaeota in Hydrothermal Sediment.</title>
        <authorList>
            <person name="Zhou Z."/>
            <person name="Liu Y."/>
            <person name="Xu W."/>
            <person name="Pan J."/>
            <person name="Luo Z.H."/>
            <person name="Li M."/>
        </authorList>
    </citation>
    <scope>NUCLEOTIDE SEQUENCE [LARGE SCALE GENOMIC DNA]</scope>
    <source>
        <strain evidence="5">SpSt-548</strain>
    </source>
</reference>
<dbReference type="SUPFAM" id="SSF46689">
    <property type="entry name" value="Homeodomain-like"/>
    <property type="match status" value="1"/>
</dbReference>
<organism evidence="5">
    <name type="scientific">Desulfobacca acetoxidans</name>
    <dbReference type="NCBI Taxonomy" id="60893"/>
    <lineage>
        <taxon>Bacteria</taxon>
        <taxon>Pseudomonadati</taxon>
        <taxon>Thermodesulfobacteriota</taxon>
        <taxon>Desulfobaccia</taxon>
        <taxon>Desulfobaccales</taxon>
        <taxon>Desulfobaccaceae</taxon>
        <taxon>Desulfobacca</taxon>
    </lineage>
</organism>
<keyword evidence="2" id="KW-0472">Membrane</keyword>
<feature type="transmembrane region" description="Helical" evidence="2">
    <location>
        <begin position="609"/>
        <end position="629"/>
    </location>
</feature>
<feature type="transmembrane region" description="Helical" evidence="2">
    <location>
        <begin position="635"/>
        <end position="654"/>
    </location>
</feature>
<dbReference type="NCBIfam" id="NF033546">
    <property type="entry name" value="transpos_IS21"/>
    <property type="match status" value="1"/>
</dbReference>